<organism evidence="2 3">
    <name type="scientific">Hyaloscypha hepaticicola</name>
    <dbReference type="NCBI Taxonomy" id="2082293"/>
    <lineage>
        <taxon>Eukaryota</taxon>
        <taxon>Fungi</taxon>
        <taxon>Dikarya</taxon>
        <taxon>Ascomycota</taxon>
        <taxon>Pezizomycotina</taxon>
        <taxon>Leotiomycetes</taxon>
        <taxon>Helotiales</taxon>
        <taxon>Hyaloscyphaceae</taxon>
        <taxon>Hyaloscypha</taxon>
    </lineage>
</organism>
<name>A0A2J6Q4W5_9HELO</name>
<proteinExistence type="predicted"/>
<gene>
    <name evidence="2" type="ORF">NA56DRAFT_703511</name>
</gene>
<evidence type="ECO:0000313" key="3">
    <source>
        <dbReference type="Proteomes" id="UP000235672"/>
    </source>
</evidence>
<evidence type="ECO:0000313" key="2">
    <source>
        <dbReference type="EMBL" id="PMD21335.1"/>
    </source>
</evidence>
<dbReference type="Proteomes" id="UP000235672">
    <property type="component" value="Unassembled WGS sequence"/>
</dbReference>
<evidence type="ECO:0000256" key="1">
    <source>
        <dbReference type="SAM" id="Coils"/>
    </source>
</evidence>
<accession>A0A2J6Q4W5</accession>
<dbReference type="OrthoDB" id="3562424at2759"/>
<protein>
    <submittedName>
        <fullName evidence="2">Uncharacterized protein</fullName>
    </submittedName>
</protein>
<sequence length="134" mass="15758">MSSYSTYSTLGATANDLRREFKSLLDEKTREYAHELAANERAIATLERDFRASDRDKNKRIKGLEDALKRGIGGQNGRIDEIESKVRKVEREVRKKENDVEDLLRMNSDKESRIRQLETSRNRYYDERPVCRET</sequence>
<dbReference type="EMBL" id="KZ613481">
    <property type="protein sequence ID" value="PMD21335.1"/>
    <property type="molecule type" value="Genomic_DNA"/>
</dbReference>
<reference evidence="2 3" key="1">
    <citation type="submission" date="2016-05" db="EMBL/GenBank/DDBJ databases">
        <title>A degradative enzymes factory behind the ericoid mycorrhizal symbiosis.</title>
        <authorList>
            <consortium name="DOE Joint Genome Institute"/>
            <person name="Martino E."/>
            <person name="Morin E."/>
            <person name="Grelet G."/>
            <person name="Kuo A."/>
            <person name="Kohler A."/>
            <person name="Daghino S."/>
            <person name="Barry K."/>
            <person name="Choi C."/>
            <person name="Cichocki N."/>
            <person name="Clum A."/>
            <person name="Copeland A."/>
            <person name="Hainaut M."/>
            <person name="Haridas S."/>
            <person name="Labutti K."/>
            <person name="Lindquist E."/>
            <person name="Lipzen A."/>
            <person name="Khouja H.-R."/>
            <person name="Murat C."/>
            <person name="Ohm R."/>
            <person name="Olson A."/>
            <person name="Spatafora J."/>
            <person name="Veneault-Fourrey C."/>
            <person name="Henrissat B."/>
            <person name="Grigoriev I."/>
            <person name="Martin F."/>
            <person name="Perotto S."/>
        </authorList>
    </citation>
    <scope>NUCLEOTIDE SEQUENCE [LARGE SCALE GENOMIC DNA]</scope>
    <source>
        <strain evidence="2 3">UAMH 7357</strain>
    </source>
</reference>
<keyword evidence="1" id="KW-0175">Coiled coil</keyword>
<keyword evidence="3" id="KW-1185">Reference proteome</keyword>
<feature type="coiled-coil region" evidence="1">
    <location>
        <begin position="72"/>
        <end position="120"/>
    </location>
</feature>
<dbReference type="AlphaFoldDB" id="A0A2J6Q4W5"/>